<evidence type="ECO:0000313" key="2">
    <source>
        <dbReference type="Proteomes" id="UP000431269"/>
    </source>
</evidence>
<gene>
    <name evidence="1" type="ORF">DSM104635_03128</name>
</gene>
<dbReference type="Proteomes" id="UP000431269">
    <property type="component" value="Chromosome"/>
</dbReference>
<evidence type="ECO:0008006" key="3">
    <source>
        <dbReference type="Google" id="ProtNLM"/>
    </source>
</evidence>
<dbReference type="EMBL" id="CP047045">
    <property type="protein sequence ID" value="QGZ96270.1"/>
    <property type="molecule type" value="Genomic_DNA"/>
</dbReference>
<dbReference type="AlphaFoldDB" id="A0A6I6MM12"/>
<protein>
    <recommendedName>
        <fullName evidence="3">Divergent AAA domain protein</fullName>
    </recommendedName>
</protein>
<name>A0A6I6MM12_9CAUL</name>
<organism evidence="1 2">
    <name type="scientific">Terricaulis silvestris</name>
    <dbReference type="NCBI Taxonomy" id="2686094"/>
    <lineage>
        <taxon>Bacteria</taxon>
        <taxon>Pseudomonadati</taxon>
        <taxon>Pseudomonadota</taxon>
        <taxon>Alphaproteobacteria</taxon>
        <taxon>Caulobacterales</taxon>
        <taxon>Caulobacteraceae</taxon>
        <taxon>Terricaulis</taxon>
    </lineage>
</organism>
<keyword evidence="2" id="KW-1185">Reference proteome</keyword>
<evidence type="ECO:0000313" key="1">
    <source>
        <dbReference type="EMBL" id="QGZ96270.1"/>
    </source>
</evidence>
<proteinExistence type="predicted"/>
<dbReference type="KEGG" id="tsv:DSM104635_03128"/>
<dbReference type="RefSeq" id="WP_158767069.1">
    <property type="nucleotide sequence ID" value="NZ_CP047045.1"/>
</dbReference>
<dbReference type="InterPro" id="IPR038461">
    <property type="entry name" value="Schlafen_AlbA_2_dom_sf"/>
</dbReference>
<accession>A0A6I6MM12</accession>
<sequence>MAGPSIDQRRLDELVAQPSETLNVELKSWLDLSDAHGAAKVARAALAIRNRNGGFIVIGFDDKTLKPLPVPVGMDVVSAFHVDTVQGIVSQFAFEKFEVTVGFGVRDGVQHPIISIPEGVKTPVAAKADLFNPTDPKKRVIARGDVFFRTLESNGTPSTAVARPEDWKDIVEICFDNREADLGRFLRRQLASHSAAELLNALQGGPGGGEPEKKRISLKEASSAVLERGYQRYLEAIGGRSLSDEEKALLDHGTWSVGLQFEPAREGEVADEAFFSTVTSSNPGYTGWPVWLDSRGFRNTADQPYVSSNGWEALIVSAESGWMSSTHFDFMRFEPNGAFYLRRVLQDDTTPNKITPNEAFDPLLMIYRVAEVVAVALAIGKGLKFDQQQTRLGLTFYWTGLRGRKLVRWADDFRMTLSYDVCREDTITTFIDLPLDTAPNAIAPTVDAATKPLIAAFGGKRIPAEDIEAHVAKLLERRL</sequence>
<dbReference type="Gene3D" id="3.30.950.30">
    <property type="entry name" value="Schlafen, AAA domain"/>
    <property type="match status" value="1"/>
</dbReference>
<reference evidence="2" key="1">
    <citation type="submission" date="2019-12" db="EMBL/GenBank/DDBJ databases">
        <title>Complete genome of Terracaulis silvestris 0127_4.</title>
        <authorList>
            <person name="Vieira S."/>
            <person name="Riedel T."/>
            <person name="Sproer C."/>
            <person name="Pascual J."/>
            <person name="Boedeker C."/>
            <person name="Overmann J."/>
        </authorList>
    </citation>
    <scope>NUCLEOTIDE SEQUENCE [LARGE SCALE GENOMIC DNA]</scope>
    <source>
        <strain evidence="2">0127_4</strain>
    </source>
</reference>